<evidence type="ECO:0000256" key="1">
    <source>
        <dbReference type="ARBA" id="ARBA00004651"/>
    </source>
</evidence>
<evidence type="ECO:0000313" key="10">
    <source>
        <dbReference type="EMBL" id="AKG46734.1"/>
    </source>
</evidence>
<feature type="transmembrane region" description="Helical" evidence="8">
    <location>
        <begin position="73"/>
        <end position="91"/>
    </location>
</feature>
<feature type="transmembrane region" description="Helical" evidence="8">
    <location>
        <begin position="347"/>
        <end position="366"/>
    </location>
</feature>
<dbReference type="AlphaFoldDB" id="A0A0F7G1P2"/>
<evidence type="ECO:0008006" key="12">
    <source>
        <dbReference type="Google" id="ProtNLM"/>
    </source>
</evidence>
<evidence type="ECO:0000256" key="6">
    <source>
        <dbReference type="ARBA" id="ARBA00023136"/>
    </source>
</evidence>
<sequence length="428" mass="45263">MNGVSQRRVSRPGRFAPLLVAVACAVSFAGSALAQLALGLPIGDLDVYRAEGWAVRDGSDLYDLAVSAHALQATYPPFAALFFVPLTLLSVEAMRAAVLLLNLGLVLVLARLSLRLAGLRPPGHWRWAAPLAVAAVAVWCEPVWATIRYGQINLLLVVLVLWDLTRPAPHRPAGFAIGIAAGIKLTPAIFAVLLTVAGIIMLVRRRENGFLLIATRAWAAFAGTVLLGALVLPEASRRYWTELVLAEDRVGAAEAAANQSLRGTLARFLHTGDLPPWWLPVAAGVCCAGLAVAVAALLAGERAWAVIGCATTALLVSPVSWSHHWVWAVPAVVLLGAEATRRRSRPWWAATWAAVLLFCSYVSWLLPHDASRPELDLSPGQQFLAAGYPLAGLVLLAVTGTLSRAALTAPPGNRAAAAAVPRAGNSAR</sequence>
<dbReference type="KEGG" id="sxi:SXIM_53500"/>
<keyword evidence="11" id="KW-1185">Reference proteome</keyword>
<comment type="similarity">
    <text evidence="7">Belongs to the glycosyltransferase 87 family.</text>
</comment>
<evidence type="ECO:0000256" key="5">
    <source>
        <dbReference type="ARBA" id="ARBA00022989"/>
    </source>
</evidence>
<proteinExistence type="inferred from homology"/>
<keyword evidence="2" id="KW-1003">Cell membrane</keyword>
<feature type="transmembrane region" description="Helical" evidence="8">
    <location>
        <begin position="175"/>
        <end position="203"/>
    </location>
</feature>
<dbReference type="Proteomes" id="UP000034034">
    <property type="component" value="Chromosome"/>
</dbReference>
<feature type="transmembrane region" description="Helical" evidence="8">
    <location>
        <begin position="277"/>
        <end position="298"/>
    </location>
</feature>
<dbReference type="STRING" id="408015.SXIM_53500"/>
<evidence type="ECO:0000256" key="4">
    <source>
        <dbReference type="ARBA" id="ARBA00022692"/>
    </source>
</evidence>
<keyword evidence="3" id="KW-0808">Transferase</keyword>
<reference evidence="10" key="1">
    <citation type="submission" date="2019-08" db="EMBL/GenBank/DDBJ databases">
        <title>Complete genome sequence of a mangrove-derived Streptomyces xiamenensis.</title>
        <authorList>
            <person name="Xu J."/>
        </authorList>
    </citation>
    <scope>NUCLEOTIDE SEQUENCE</scope>
    <source>
        <strain evidence="10">318</strain>
    </source>
</reference>
<protein>
    <recommendedName>
        <fullName evidence="12">Integral membrane protein</fullName>
    </recommendedName>
</protein>
<name>A0A0F7G1P2_9ACTN</name>
<keyword evidence="6 8" id="KW-0472">Membrane</keyword>
<keyword evidence="9" id="KW-0732">Signal</keyword>
<feature type="chain" id="PRO_5002515575" description="Integral membrane protein" evidence="9">
    <location>
        <begin position="35"/>
        <end position="428"/>
    </location>
</feature>
<gene>
    <name evidence="10" type="ORF">SXIM_53500</name>
</gene>
<evidence type="ECO:0000256" key="3">
    <source>
        <dbReference type="ARBA" id="ARBA00022679"/>
    </source>
</evidence>
<dbReference type="EMBL" id="CP009922">
    <property type="protein sequence ID" value="AKG46734.1"/>
    <property type="molecule type" value="Genomic_DNA"/>
</dbReference>
<evidence type="ECO:0000256" key="7">
    <source>
        <dbReference type="ARBA" id="ARBA00024033"/>
    </source>
</evidence>
<dbReference type="GO" id="GO:0005886">
    <property type="term" value="C:plasma membrane"/>
    <property type="evidence" value="ECO:0007669"/>
    <property type="project" value="UniProtKB-SubCell"/>
</dbReference>
<evidence type="ECO:0000256" key="9">
    <source>
        <dbReference type="SAM" id="SignalP"/>
    </source>
</evidence>
<dbReference type="InterPro" id="IPR018584">
    <property type="entry name" value="GT87"/>
</dbReference>
<evidence type="ECO:0000256" key="2">
    <source>
        <dbReference type="ARBA" id="ARBA00022475"/>
    </source>
</evidence>
<feature type="transmembrane region" description="Helical" evidence="8">
    <location>
        <begin position="98"/>
        <end position="118"/>
    </location>
</feature>
<dbReference type="PATRIC" id="fig|408015.6.peg.5415"/>
<evidence type="ECO:0000256" key="8">
    <source>
        <dbReference type="SAM" id="Phobius"/>
    </source>
</evidence>
<feature type="signal peptide" evidence="9">
    <location>
        <begin position="1"/>
        <end position="34"/>
    </location>
</feature>
<comment type="subcellular location">
    <subcellularLocation>
        <location evidence="1">Cell membrane</location>
        <topology evidence="1">Multi-pass membrane protein</topology>
    </subcellularLocation>
</comment>
<dbReference type="GO" id="GO:0016758">
    <property type="term" value="F:hexosyltransferase activity"/>
    <property type="evidence" value="ECO:0007669"/>
    <property type="project" value="InterPro"/>
</dbReference>
<feature type="transmembrane region" description="Helical" evidence="8">
    <location>
        <begin position="386"/>
        <end position="407"/>
    </location>
</feature>
<accession>A0A0F7G1P2</accession>
<keyword evidence="5 8" id="KW-1133">Transmembrane helix</keyword>
<evidence type="ECO:0000313" key="11">
    <source>
        <dbReference type="Proteomes" id="UP000034034"/>
    </source>
</evidence>
<organism evidence="10 11">
    <name type="scientific">Streptomyces xiamenensis</name>
    <dbReference type="NCBI Taxonomy" id="408015"/>
    <lineage>
        <taxon>Bacteria</taxon>
        <taxon>Bacillati</taxon>
        <taxon>Actinomycetota</taxon>
        <taxon>Actinomycetes</taxon>
        <taxon>Kitasatosporales</taxon>
        <taxon>Streptomycetaceae</taxon>
        <taxon>Streptomyces</taxon>
    </lineage>
</organism>
<dbReference type="HOGENOM" id="CLU_034641_0_1_11"/>
<feature type="transmembrane region" description="Helical" evidence="8">
    <location>
        <begin position="210"/>
        <end position="232"/>
    </location>
</feature>
<dbReference type="Pfam" id="PF09594">
    <property type="entry name" value="GT87"/>
    <property type="match status" value="1"/>
</dbReference>
<keyword evidence="4 8" id="KW-0812">Transmembrane</keyword>